<name>A0A6B2LZ09_9EUKA</name>
<proteinExistence type="predicted"/>
<dbReference type="EMBL" id="GIBP01012682">
    <property type="protein sequence ID" value="NDV41651.1"/>
    <property type="molecule type" value="Transcribed_RNA"/>
</dbReference>
<reference evidence="1" key="1">
    <citation type="journal article" date="2020" name="J. Eukaryot. Microbiol.">
        <title>De novo Sequencing, Assembly and Annotation of the Transcriptome for the Free-Living Testate Amoeba Arcella intermedia.</title>
        <authorList>
            <person name="Ribeiro G.M."/>
            <person name="Porfirio-Sousa A.L."/>
            <person name="Maurer-Alcala X.X."/>
            <person name="Katz L.A."/>
            <person name="Lahr D.J.G."/>
        </authorList>
    </citation>
    <scope>NUCLEOTIDE SEQUENCE</scope>
</reference>
<protein>
    <submittedName>
        <fullName evidence="1">Uncharacterized protein</fullName>
    </submittedName>
</protein>
<accession>A0A6B2LZ09</accession>
<dbReference type="AlphaFoldDB" id="A0A6B2LZ09"/>
<organism evidence="1">
    <name type="scientific">Arcella intermedia</name>
    <dbReference type="NCBI Taxonomy" id="1963864"/>
    <lineage>
        <taxon>Eukaryota</taxon>
        <taxon>Amoebozoa</taxon>
        <taxon>Tubulinea</taxon>
        <taxon>Elardia</taxon>
        <taxon>Arcellinida</taxon>
        <taxon>Sphaerothecina</taxon>
        <taxon>Arcellidae</taxon>
        <taxon>Arcella</taxon>
    </lineage>
</organism>
<evidence type="ECO:0000313" key="1">
    <source>
        <dbReference type="EMBL" id="NDV41651.1"/>
    </source>
</evidence>
<sequence length="27" mass="3163">MLLEHSSISSQEDLFCDIWKPGLQEQK</sequence>